<dbReference type="Pfam" id="PF02458">
    <property type="entry name" value="Transferase"/>
    <property type="match status" value="1"/>
</dbReference>
<evidence type="ECO:0000313" key="5">
    <source>
        <dbReference type="Proteomes" id="UP000237000"/>
    </source>
</evidence>
<keyword evidence="5" id="KW-1185">Reference proteome</keyword>
<sequence>MVNMEVTIFFRETIKPSNVSSLDHLKPQKICLFDQLTPVTYPEVLLFYSISDPNFNLHKTLLIQLKKSLSEALTLFYPFSGRTKNNLYIDDFDAGVPYSEARVNCRMSDYLQLRETESLNKFVAFHPFSKERETSGPQLAIQVNLFTCGGIALGVSVCHKKSDGATLGHFLKSWAALTTRAPDKVVPPDLSKAATLFPPLTDLPSNSLALMDQLWFKKSNYVTRRFFFDNKAIATLKSLAKSERVPSPTRNDAVSCFIWKHAMVASWAVSGSPRTSIAAHAVNMRPRMKKALSLENCTGNLFWWASIVVNPAEKAKLELSQLVALTSEMVAEFNGEYLETMVGEAGFEPVSEFVNQLEAMLSLESEKPDIFAFTNWKSFFNEVDFGFGNPVWVGAHGKVGSEFRNLIILIDSQGSNDKEIEAFVTLEDRQMAVLESDSKFLAFAGNSGSINSRL</sequence>
<keyword evidence="3" id="KW-0012">Acyltransferase</keyword>
<evidence type="ECO:0000256" key="3">
    <source>
        <dbReference type="ARBA" id="ARBA00023315"/>
    </source>
</evidence>
<dbReference type="InterPro" id="IPR023213">
    <property type="entry name" value="CAT-like_dom_sf"/>
</dbReference>
<dbReference type="STRING" id="63057.A0A2P5BJA8"/>
<evidence type="ECO:0000256" key="1">
    <source>
        <dbReference type="ARBA" id="ARBA00009861"/>
    </source>
</evidence>
<comment type="similarity">
    <text evidence="1">Belongs to the plant acyltransferase family.</text>
</comment>
<reference evidence="5" key="1">
    <citation type="submission" date="2016-06" db="EMBL/GenBank/DDBJ databases">
        <title>Parallel loss of symbiosis genes in relatives of nitrogen-fixing non-legume Parasponia.</title>
        <authorList>
            <person name="Van Velzen R."/>
            <person name="Holmer R."/>
            <person name="Bu F."/>
            <person name="Rutten L."/>
            <person name="Van Zeijl A."/>
            <person name="Liu W."/>
            <person name="Santuari L."/>
            <person name="Cao Q."/>
            <person name="Sharma T."/>
            <person name="Shen D."/>
            <person name="Roswanjaya Y."/>
            <person name="Wardhani T."/>
            <person name="Kalhor M.S."/>
            <person name="Jansen J."/>
            <person name="Van den Hoogen J."/>
            <person name="Gungor B."/>
            <person name="Hartog M."/>
            <person name="Hontelez J."/>
            <person name="Verver J."/>
            <person name="Yang W.-C."/>
            <person name="Schijlen E."/>
            <person name="Repin R."/>
            <person name="Schilthuizen M."/>
            <person name="Schranz E."/>
            <person name="Heidstra R."/>
            <person name="Miyata K."/>
            <person name="Fedorova E."/>
            <person name="Kohlen W."/>
            <person name="Bisseling T."/>
            <person name="Smit S."/>
            <person name="Geurts R."/>
        </authorList>
    </citation>
    <scope>NUCLEOTIDE SEQUENCE [LARGE SCALE GENOMIC DNA]</scope>
    <source>
        <strain evidence="5">cv. RG33-2</strain>
    </source>
</reference>
<gene>
    <name evidence="4" type="ORF">TorRG33x02_319330</name>
</gene>
<dbReference type="PANTHER" id="PTHR31623:SF20">
    <property type="entry name" value="VINORINE SYNTHASE-LIKE"/>
    <property type="match status" value="1"/>
</dbReference>
<protein>
    <submittedName>
        <fullName evidence="4">Transferase</fullName>
    </submittedName>
</protein>
<name>A0A2P5BJA8_TREOI</name>
<dbReference type="EMBL" id="JXTC01000511">
    <property type="protein sequence ID" value="PON48853.1"/>
    <property type="molecule type" value="Genomic_DNA"/>
</dbReference>
<dbReference type="InParanoid" id="A0A2P5BJA8"/>
<dbReference type="GO" id="GO:0016746">
    <property type="term" value="F:acyltransferase activity"/>
    <property type="evidence" value="ECO:0007669"/>
    <property type="project" value="UniProtKB-KW"/>
</dbReference>
<proteinExistence type="inferred from homology"/>
<comment type="caution">
    <text evidence="4">The sequence shown here is derived from an EMBL/GenBank/DDBJ whole genome shotgun (WGS) entry which is preliminary data.</text>
</comment>
<organism evidence="4 5">
    <name type="scientific">Trema orientale</name>
    <name type="common">Charcoal tree</name>
    <name type="synonym">Celtis orientalis</name>
    <dbReference type="NCBI Taxonomy" id="63057"/>
    <lineage>
        <taxon>Eukaryota</taxon>
        <taxon>Viridiplantae</taxon>
        <taxon>Streptophyta</taxon>
        <taxon>Embryophyta</taxon>
        <taxon>Tracheophyta</taxon>
        <taxon>Spermatophyta</taxon>
        <taxon>Magnoliopsida</taxon>
        <taxon>eudicotyledons</taxon>
        <taxon>Gunneridae</taxon>
        <taxon>Pentapetalae</taxon>
        <taxon>rosids</taxon>
        <taxon>fabids</taxon>
        <taxon>Rosales</taxon>
        <taxon>Cannabaceae</taxon>
        <taxon>Trema</taxon>
    </lineage>
</organism>
<keyword evidence="2 4" id="KW-0808">Transferase</keyword>
<dbReference type="AlphaFoldDB" id="A0A2P5BJA8"/>
<evidence type="ECO:0000313" key="4">
    <source>
        <dbReference type="EMBL" id="PON48853.1"/>
    </source>
</evidence>
<dbReference type="PANTHER" id="PTHR31623">
    <property type="entry name" value="F21J9.9"/>
    <property type="match status" value="1"/>
</dbReference>
<dbReference type="Gene3D" id="3.30.559.10">
    <property type="entry name" value="Chloramphenicol acetyltransferase-like domain"/>
    <property type="match status" value="2"/>
</dbReference>
<dbReference type="OrthoDB" id="671439at2759"/>
<dbReference type="Proteomes" id="UP000237000">
    <property type="component" value="Unassembled WGS sequence"/>
</dbReference>
<accession>A0A2P5BJA8</accession>
<evidence type="ECO:0000256" key="2">
    <source>
        <dbReference type="ARBA" id="ARBA00022679"/>
    </source>
</evidence>